<dbReference type="Pfam" id="PF01266">
    <property type="entry name" value="DAO"/>
    <property type="match status" value="1"/>
</dbReference>
<evidence type="ECO:0000256" key="5">
    <source>
        <dbReference type="ARBA" id="ARBA00023002"/>
    </source>
</evidence>
<evidence type="ECO:0000256" key="6">
    <source>
        <dbReference type="SAM" id="MobiDB-lite"/>
    </source>
</evidence>
<dbReference type="PANTHER" id="PTHR10961">
    <property type="entry name" value="PEROXISOMAL SARCOSINE OXIDASE"/>
    <property type="match status" value="1"/>
</dbReference>
<dbReference type="Proteomes" id="UP001365542">
    <property type="component" value="Unassembled WGS sequence"/>
</dbReference>
<dbReference type="InterPro" id="IPR036188">
    <property type="entry name" value="FAD/NAD-bd_sf"/>
</dbReference>
<dbReference type="GO" id="GO:0004657">
    <property type="term" value="F:proline dehydrogenase activity"/>
    <property type="evidence" value="ECO:0007669"/>
    <property type="project" value="TreeGrafter"/>
</dbReference>
<name>A0AAV9WX88_9PEZI</name>
<keyword evidence="9" id="KW-1185">Reference proteome</keyword>
<feature type="region of interest" description="Disordered" evidence="6">
    <location>
        <begin position="101"/>
        <end position="121"/>
    </location>
</feature>
<organism evidence="8 9">
    <name type="scientific">Orbilia ellipsospora</name>
    <dbReference type="NCBI Taxonomy" id="2528407"/>
    <lineage>
        <taxon>Eukaryota</taxon>
        <taxon>Fungi</taxon>
        <taxon>Dikarya</taxon>
        <taxon>Ascomycota</taxon>
        <taxon>Pezizomycotina</taxon>
        <taxon>Orbiliomycetes</taxon>
        <taxon>Orbiliales</taxon>
        <taxon>Orbiliaceae</taxon>
        <taxon>Orbilia</taxon>
    </lineage>
</organism>
<evidence type="ECO:0000256" key="2">
    <source>
        <dbReference type="ARBA" id="ARBA00010989"/>
    </source>
</evidence>
<keyword evidence="5" id="KW-0560">Oxidoreductase</keyword>
<evidence type="ECO:0000256" key="4">
    <source>
        <dbReference type="ARBA" id="ARBA00022827"/>
    </source>
</evidence>
<comment type="similarity">
    <text evidence="2">Belongs to the MSOX/MTOX family.</text>
</comment>
<feature type="domain" description="FAD dependent oxidoreductase" evidence="7">
    <location>
        <begin position="25"/>
        <end position="440"/>
    </location>
</feature>
<evidence type="ECO:0000313" key="8">
    <source>
        <dbReference type="EMBL" id="KAK6528934.1"/>
    </source>
</evidence>
<evidence type="ECO:0000313" key="9">
    <source>
        <dbReference type="Proteomes" id="UP001365542"/>
    </source>
</evidence>
<dbReference type="GO" id="GO:0050031">
    <property type="term" value="F:L-pipecolate oxidase activity"/>
    <property type="evidence" value="ECO:0007669"/>
    <property type="project" value="TreeGrafter"/>
</dbReference>
<dbReference type="PANTHER" id="PTHR10961:SF46">
    <property type="entry name" value="PEROXISOMAL SARCOSINE OXIDASE"/>
    <property type="match status" value="1"/>
</dbReference>
<dbReference type="Gene3D" id="3.30.9.10">
    <property type="entry name" value="D-Amino Acid Oxidase, subunit A, domain 2"/>
    <property type="match status" value="1"/>
</dbReference>
<keyword evidence="4" id="KW-0274">FAD</keyword>
<reference evidence="8 9" key="1">
    <citation type="submission" date="2019-10" db="EMBL/GenBank/DDBJ databases">
        <authorList>
            <person name="Palmer J.M."/>
        </authorList>
    </citation>
    <scope>NUCLEOTIDE SEQUENCE [LARGE SCALE GENOMIC DNA]</scope>
    <source>
        <strain evidence="8 9">TWF694</strain>
    </source>
</reference>
<gene>
    <name evidence="8" type="ORF">TWF694_004163</name>
</gene>
<dbReference type="GO" id="GO:0008115">
    <property type="term" value="F:sarcosine oxidase activity"/>
    <property type="evidence" value="ECO:0007669"/>
    <property type="project" value="TreeGrafter"/>
</dbReference>
<feature type="compositionally biased region" description="Basic and acidic residues" evidence="6">
    <location>
        <begin position="110"/>
        <end position="121"/>
    </location>
</feature>
<sequence length="486" mass="52850">MLVPHISSTSTVEEPRHGENPPKSIIIIGSGVFGLTTAYSLSHRPTYKSTTITVIDKSPFPAPDGSSVDSSRIIRADYSDEIYARLGAEALEVWRLPDTTLSDNPSIDQAGDKGNAEKGEEGRFIYSGVGDEGRYSESGLILVGDDGVDYVEKSYENVVSQLTASTSPSSASAKKVEYLPDRDAIKRVMKTGGVSGTRGYYNPYSGWANAEAAMVWVRHQCEKQENIKFIHGEVKTLWVSTGEKGGKKVEGVILNNGDMLAADVTVLAAGAWSAGLLDLTGRASSTGQVMAYVKVTEEEEEKLKGISVTLNLSSGVFYFPPKNGVLKIARHAFGYVNTVTVEGFDGKETVEISRPVTAVSRPGLRIPEADEIMLARELGEMVPDLEGRAFEKTRLCWYTDTPTGDFLVSYHPTVERLFVATGGSGHAFKFLPVLGEKVADAIEGKLEDKLKELWRFRDPIDGPVVTMDGSRNGAERTELNGVIRMY</sequence>
<dbReference type="Gene3D" id="3.50.50.60">
    <property type="entry name" value="FAD/NAD(P)-binding domain"/>
    <property type="match status" value="1"/>
</dbReference>
<dbReference type="InterPro" id="IPR006076">
    <property type="entry name" value="FAD-dep_OxRdtase"/>
</dbReference>
<feature type="compositionally biased region" description="Polar residues" evidence="6">
    <location>
        <begin position="1"/>
        <end position="12"/>
    </location>
</feature>
<evidence type="ECO:0000256" key="3">
    <source>
        <dbReference type="ARBA" id="ARBA00022630"/>
    </source>
</evidence>
<comment type="cofactor">
    <cofactor evidence="1">
        <name>FAD</name>
        <dbReference type="ChEBI" id="CHEBI:57692"/>
    </cofactor>
</comment>
<feature type="region of interest" description="Disordered" evidence="6">
    <location>
        <begin position="1"/>
        <end position="23"/>
    </location>
</feature>
<evidence type="ECO:0000256" key="1">
    <source>
        <dbReference type="ARBA" id="ARBA00001974"/>
    </source>
</evidence>
<dbReference type="SUPFAM" id="SSF51905">
    <property type="entry name" value="FAD/NAD(P)-binding domain"/>
    <property type="match status" value="1"/>
</dbReference>
<dbReference type="GO" id="GO:0050660">
    <property type="term" value="F:flavin adenine dinucleotide binding"/>
    <property type="evidence" value="ECO:0007669"/>
    <property type="project" value="InterPro"/>
</dbReference>
<dbReference type="AlphaFoldDB" id="A0AAV9WX88"/>
<protein>
    <recommendedName>
        <fullName evidence="7">FAD dependent oxidoreductase domain-containing protein</fullName>
    </recommendedName>
</protein>
<dbReference type="InterPro" id="IPR045170">
    <property type="entry name" value="MTOX"/>
</dbReference>
<evidence type="ECO:0000259" key="7">
    <source>
        <dbReference type="Pfam" id="PF01266"/>
    </source>
</evidence>
<accession>A0AAV9WX88</accession>
<proteinExistence type="inferred from homology"/>
<dbReference type="EMBL" id="JAVHJO010000014">
    <property type="protein sequence ID" value="KAK6528934.1"/>
    <property type="molecule type" value="Genomic_DNA"/>
</dbReference>
<comment type="caution">
    <text evidence="8">The sequence shown here is derived from an EMBL/GenBank/DDBJ whole genome shotgun (WGS) entry which is preliminary data.</text>
</comment>
<keyword evidence="3" id="KW-0285">Flavoprotein</keyword>